<protein>
    <submittedName>
        <fullName evidence="1">Uncharacterized protein</fullName>
    </submittedName>
</protein>
<dbReference type="Gene3D" id="2.60.40.10">
    <property type="entry name" value="Immunoglobulins"/>
    <property type="match status" value="1"/>
</dbReference>
<sequence>MLIEEGGQADFHHEPPVQVVFANTTGDLVSCSASGQPGPVIGWTKESGLPVQHIPGLRRARPDGTLEFIPFHTEDCRQEPDIAFE</sequence>
<evidence type="ECO:0000313" key="2">
    <source>
        <dbReference type="Proteomes" id="UP000821837"/>
    </source>
</evidence>
<proteinExistence type="predicted"/>
<dbReference type="EMBL" id="JABSTV010001248">
    <property type="protein sequence ID" value="KAH7969318.1"/>
    <property type="molecule type" value="Genomic_DNA"/>
</dbReference>
<evidence type="ECO:0000313" key="1">
    <source>
        <dbReference type="EMBL" id="KAH7969318.1"/>
    </source>
</evidence>
<dbReference type="VEuPathDB" id="VectorBase:RSAN_048555"/>
<name>A0A9D4Q7G4_RHISA</name>
<dbReference type="AlphaFoldDB" id="A0A9D4Q7G4"/>
<keyword evidence="2" id="KW-1185">Reference proteome</keyword>
<dbReference type="InterPro" id="IPR013783">
    <property type="entry name" value="Ig-like_fold"/>
</dbReference>
<comment type="caution">
    <text evidence="1">The sequence shown here is derived from an EMBL/GenBank/DDBJ whole genome shotgun (WGS) entry which is preliminary data.</text>
</comment>
<reference evidence="1" key="1">
    <citation type="journal article" date="2020" name="Cell">
        <title>Large-Scale Comparative Analyses of Tick Genomes Elucidate Their Genetic Diversity and Vector Capacities.</title>
        <authorList>
            <consortium name="Tick Genome and Microbiome Consortium (TIGMIC)"/>
            <person name="Jia N."/>
            <person name="Wang J."/>
            <person name="Shi W."/>
            <person name="Du L."/>
            <person name="Sun Y."/>
            <person name="Zhan W."/>
            <person name="Jiang J.F."/>
            <person name="Wang Q."/>
            <person name="Zhang B."/>
            <person name="Ji P."/>
            <person name="Bell-Sakyi L."/>
            <person name="Cui X.M."/>
            <person name="Yuan T.T."/>
            <person name="Jiang B.G."/>
            <person name="Yang W.F."/>
            <person name="Lam T.T."/>
            <person name="Chang Q.C."/>
            <person name="Ding S.J."/>
            <person name="Wang X.J."/>
            <person name="Zhu J.G."/>
            <person name="Ruan X.D."/>
            <person name="Zhao L."/>
            <person name="Wei J.T."/>
            <person name="Ye R.Z."/>
            <person name="Que T.C."/>
            <person name="Du C.H."/>
            <person name="Zhou Y.H."/>
            <person name="Cheng J.X."/>
            <person name="Dai P.F."/>
            <person name="Guo W.B."/>
            <person name="Han X.H."/>
            <person name="Huang E.J."/>
            <person name="Li L.F."/>
            <person name="Wei W."/>
            <person name="Gao Y.C."/>
            <person name="Liu J.Z."/>
            <person name="Shao H.Z."/>
            <person name="Wang X."/>
            <person name="Wang C.C."/>
            <person name="Yang T.C."/>
            <person name="Huo Q.B."/>
            <person name="Li W."/>
            <person name="Chen H.Y."/>
            <person name="Chen S.E."/>
            <person name="Zhou L.G."/>
            <person name="Ni X.B."/>
            <person name="Tian J.H."/>
            <person name="Sheng Y."/>
            <person name="Liu T."/>
            <person name="Pan Y.S."/>
            <person name="Xia L.Y."/>
            <person name="Li J."/>
            <person name="Zhao F."/>
            <person name="Cao W.C."/>
        </authorList>
    </citation>
    <scope>NUCLEOTIDE SEQUENCE</scope>
    <source>
        <strain evidence="1">Rsan-2018</strain>
    </source>
</reference>
<dbReference type="Proteomes" id="UP000821837">
    <property type="component" value="Unassembled WGS sequence"/>
</dbReference>
<reference evidence="1" key="2">
    <citation type="submission" date="2021-09" db="EMBL/GenBank/DDBJ databases">
        <authorList>
            <person name="Jia N."/>
            <person name="Wang J."/>
            <person name="Shi W."/>
            <person name="Du L."/>
            <person name="Sun Y."/>
            <person name="Zhan W."/>
            <person name="Jiang J."/>
            <person name="Wang Q."/>
            <person name="Zhang B."/>
            <person name="Ji P."/>
            <person name="Sakyi L.B."/>
            <person name="Cui X."/>
            <person name="Yuan T."/>
            <person name="Jiang B."/>
            <person name="Yang W."/>
            <person name="Lam T.T.-Y."/>
            <person name="Chang Q."/>
            <person name="Ding S."/>
            <person name="Wang X."/>
            <person name="Zhu J."/>
            <person name="Ruan X."/>
            <person name="Zhao L."/>
            <person name="Wei J."/>
            <person name="Que T."/>
            <person name="Du C."/>
            <person name="Cheng J."/>
            <person name="Dai P."/>
            <person name="Han X."/>
            <person name="Huang E."/>
            <person name="Gao Y."/>
            <person name="Liu J."/>
            <person name="Shao H."/>
            <person name="Ye R."/>
            <person name="Li L."/>
            <person name="Wei W."/>
            <person name="Wang X."/>
            <person name="Wang C."/>
            <person name="Huo Q."/>
            <person name="Li W."/>
            <person name="Guo W."/>
            <person name="Chen H."/>
            <person name="Chen S."/>
            <person name="Zhou L."/>
            <person name="Zhou L."/>
            <person name="Ni X."/>
            <person name="Tian J."/>
            <person name="Zhou Y."/>
            <person name="Sheng Y."/>
            <person name="Liu T."/>
            <person name="Pan Y."/>
            <person name="Xia L."/>
            <person name="Li J."/>
            <person name="Zhao F."/>
            <person name="Cao W."/>
        </authorList>
    </citation>
    <scope>NUCLEOTIDE SEQUENCE</scope>
    <source>
        <strain evidence="1">Rsan-2018</strain>
        <tissue evidence="1">Larvae</tissue>
    </source>
</reference>
<gene>
    <name evidence="1" type="ORF">HPB52_016672</name>
</gene>
<accession>A0A9D4Q7G4</accession>
<organism evidence="1 2">
    <name type="scientific">Rhipicephalus sanguineus</name>
    <name type="common">Brown dog tick</name>
    <name type="synonym">Ixodes sanguineus</name>
    <dbReference type="NCBI Taxonomy" id="34632"/>
    <lineage>
        <taxon>Eukaryota</taxon>
        <taxon>Metazoa</taxon>
        <taxon>Ecdysozoa</taxon>
        <taxon>Arthropoda</taxon>
        <taxon>Chelicerata</taxon>
        <taxon>Arachnida</taxon>
        <taxon>Acari</taxon>
        <taxon>Parasitiformes</taxon>
        <taxon>Ixodida</taxon>
        <taxon>Ixodoidea</taxon>
        <taxon>Ixodidae</taxon>
        <taxon>Rhipicephalinae</taxon>
        <taxon>Rhipicephalus</taxon>
        <taxon>Rhipicephalus</taxon>
    </lineage>
</organism>